<feature type="non-terminal residue" evidence="1">
    <location>
        <position position="1"/>
    </location>
</feature>
<proteinExistence type="predicted"/>
<accession>A0A0B6YST9</accession>
<name>A0A0B6YST9_9EUPU</name>
<sequence length="75" mass="8734">LLGGRELIVRDISDWLKPSNIHEERLGLDLDPVWNSNIYFKNTEPLLSHRVRPNNRQILPLVLSPTSEEIETIFD</sequence>
<feature type="non-terminal residue" evidence="1">
    <location>
        <position position="75"/>
    </location>
</feature>
<reference evidence="1" key="1">
    <citation type="submission" date="2014-12" db="EMBL/GenBank/DDBJ databases">
        <title>Insight into the proteome of Arion vulgaris.</title>
        <authorList>
            <person name="Aradska J."/>
            <person name="Bulat T."/>
            <person name="Smidak R."/>
            <person name="Sarate P."/>
            <person name="Gangsoo J."/>
            <person name="Sialana F."/>
            <person name="Bilban M."/>
            <person name="Lubec G."/>
        </authorList>
    </citation>
    <scope>NUCLEOTIDE SEQUENCE</scope>
    <source>
        <tissue evidence="1">Skin</tissue>
    </source>
</reference>
<gene>
    <name evidence="1" type="primary">ORF34375</name>
</gene>
<dbReference type="EMBL" id="HACG01011981">
    <property type="protein sequence ID" value="CEK58846.1"/>
    <property type="molecule type" value="Transcribed_RNA"/>
</dbReference>
<organism evidence="1">
    <name type="scientific">Arion vulgaris</name>
    <dbReference type="NCBI Taxonomy" id="1028688"/>
    <lineage>
        <taxon>Eukaryota</taxon>
        <taxon>Metazoa</taxon>
        <taxon>Spiralia</taxon>
        <taxon>Lophotrochozoa</taxon>
        <taxon>Mollusca</taxon>
        <taxon>Gastropoda</taxon>
        <taxon>Heterobranchia</taxon>
        <taxon>Euthyneura</taxon>
        <taxon>Panpulmonata</taxon>
        <taxon>Eupulmonata</taxon>
        <taxon>Stylommatophora</taxon>
        <taxon>Helicina</taxon>
        <taxon>Arionoidea</taxon>
        <taxon>Arionidae</taxon>
        <taxon>Arion</taxon>
    </lineage>
</organism>
<protein>
    <submittedName>
        <fullName evidence="1">Uncharacterized protein</fullName>
    </submittedName>
</protein>
<evidence type="ECO:0000313" key="1">
    <source>
        <dbReference type="EMBL" id="CEK58846.1"/>
    </source>
</evidence>
<dbReference type="AlphaFoldDB" id="A0A0B6YST9"/>